<dbReference type="Pfam" id="PF23344">
    <property type="entry name" value="ZP-N"/>
    <property type="match status" value="1"/>
</dbReference>
<dbReference type="InterPro" id="IPR000742">
    <property type="entry name" value="EGF"/>
</dbReference>
<dbReference type="PROSITE" id="PS50853">
    <property type="entry name" value="FN3"/>
    <property type="match status" value="1"/>
</dbReference>
<sequence>MFHMVPRHLVILNVTSSSFQVSWSLNSTQNHTFWVQVYRGEELFRSASTPGTSLEVAGLEAGVRYGVKTSYQACGANITAMVTVRTDALVFEVRVRILNRSVTEGLLDRGSPEFQDFSQQLMHEVAASLPPAISDLYRRGKLRLQVVSLRTGSVVVRLRLTMWDPEFPVGVSTLAPLLPALWASTVFQVDQRGTRVQGDMQSPVDMPSPVSEVTASVPSTEATSFSLETPALSPGPGHLWSTPAAGQAWTLGLPPRRGVSGLGSHGGNSTGHGMKASVAPGLGTGQWTASRVAFSPRVPGPTHSSSPGATNNLPDTPGQSPPNSTTELPFWPTPAPDPTGHVEWHSSLPMRDTPPAPLDPMWVQNLDPGPFSSPDQSLAPTPASLKTPACAPVPIGRVTVSNVTSTGFHVAWAADPTLRSTFQLSLVSARSPTVHLQTWKASLTLSGLEPGVLYLVEIVARVCGQESARAQLKVRTAAQKLIGKVRIVNVRYLESFSNTSSEQSQAFLELFLRTVRNSLPAFMLQHLDTGGVRIEVTRISNGSIVVEFTLLVLADVDVREVSAAFLAAFWNTSLLEVVGGDTFIADYDECASQEDDCAPGSACRNTLGSFICSCEGDAPDLLVEFSGRPCEDDSPGNTTQAPGPEQPPTPTGAGATSGQGALPASQGVSPRLNLTGAVRVLCEIEKVALVIQRRFLQQEGIPESSLYLGQPSCNISDRNSTHVTLAAAWNECGTALQSVRLGRRLRASGSRGGEGQHLAWGTGKTLHPGVSDSECGTPSQGLEQGGVLMGEQ</sequence>
<feature type="compositionally biased region" description="Gly residues" evidence="5">
    <location>
        <begin position="260"/>
        <end position="270"/>
    </location>
</feature>
<dbReference type="InterPro" id="IPR050991">
    <property type="entry name" value="ECM_Regulatory_Proteins"/>
</dbReference>
<dbReference type="PROSITE" id="PS50024">
    <property type="entry name" value="SEA"/>
    <property type="match status" value="2"/>
</dbReference>
<protein>
    <recommendedName>
        <fullName evidence="11">Uromodulin-like 1</fullName>
    </recommendedName>
</protein>
<evidence type="ECO:0000313" key="10">
    <source>
        <dbReference type="Proteomes" id="UP000242450"/>
    </source>
</evidence>
<keyword evidence="3" id="KW-0325">Glycoprotein</keyword>
<dbReference type="SMART" id="SM00060">
    <property type="entry name" value="FN3"/>
    <property type="match status" value="2"/>
</dbReference>
<dbReference type="PANTHER" id="PTHR46708">
    <property type="entry name" value="TENASCIN"/>
    <property type="match status" value="1"/>
</dbReference>
<evidence type="ECO:0000259" key="7">
    <source>
        <dbReference type="PROSITE" id="PS50026"/>
    </source>
</evidence>
<dbReference type="InterPro" id="IPR000152">
    <property type="entry name" value="EGF-type_Asp/Asn_hydroxyl_site"/>
</dbReference>
<dbReference type="CDD" id="cd00063">
    <property type="entry name" value="FN3"/>
    <property type="match status" value="1"/>
</dbReference>
<dbReference type="Proteomes" id="UP000242450">
    <property type="component" value="Chromosome 19"/>
</dbReference>
<evidence type="ECO:0000256" key="4">
    <source>
        <dbReference type="PROSITE-ProRule" id="PRU00076"/>
    </source>
</evidence>
<evidence type="ECO:0000313" key="9">
    <source>
        <dbReference type="EMBL" id="OWK05700.1"/>
    </source>
</evidence>
<dbReference type="GO" id="GO:0071944">
    <property type="term" value="C:cell periphery"/>
    <property type="evidence" value="ECO:0007669"/>
    <property type="project" value="UniProtKB-ARBA"/>
</dbReference>
<keyword evidence="1" id="KW-0677">Repeat</keyword>
<name>A0A212CIF0_CEREH</name>
<feature type="region of interest" description="Disordered" evidence="5">
    <location>
        <begin position="256"/>
        <end position="353"/>
    </location>
</feature>
<keyword evidence="10" id="KW-1185">Reference proteome</keyword>
<dbReference type="InterPro" id="IPR036116">
    <property type="entry name" value="FN3_sf"/>
</dbReference>
<feature type="domain" description="SEA" evidence="6">
    <location>
        <begin position="87"/>
        <end position="201"/>
    </location>
</feature>
<dbReference type="InterPro" id="IPR013783">
    <property type="entry name" value="Ig-like_fold"/>
</dbReference>
<proteinExistence type="predicted"/>
<keyword evidence="4" id="KW-0245">EGF-like domain</keyword>
<evidence type="ECO:0000256" key="5">
    <source>
        <dbReference type="SAM" id="MobiDB-lite"/>
    </source>
</evidence>
<evidence type="ECO:0008006" key="11">
    <source>
        <dbReference type="Google" id="ProtNLM"/>
    </source>
</evidence>
<evidence type="ECO:0000256" key="2">
    <source>
        <dbReference type="ARBA" id="ARBA00023157"/>
    </source>
</evidence>
<dbReference type="InterPro" id="IPR055356">
    <property type="entry name" value="ZP-N"/>
</dbReference>
<dbReference type="SMART" id="SM00179">
    <property type="entry name" value="EGF_CA"/>
    <property type="match status" value="1"/>
</dbReference>
<reference evidence="9 10" key="1">
    <citation type="journal article" date="2018" name="Mol. Genet. Genomics">
        <title>The red deer Cervus elaphus genome CerEla1.0: sequencing, annotating, genes, and chromosomes.</title>
        <authorList>
            <person name="Bana N.A."/>
            <person name="Nyiri A."/>
            <person name="Nagy J."/>
            <person name="Frank K."/>
            <person name="Nagy T."/>
            <person name="Steger V."/>
            <person name="Schiller M."/>
            <person name="Lakatos P."/>
            <person name="Sugar L."/>
            <person name="Horn P."/>
            <person name="Barta E."/>
            <person name="Orosz L."/>
        </authorList>
    </citation>
    <scope>NUCLEOTIDE SEQUENCE [LARGE SCALE GENOMIC DNA]</scope>
    <source>
        <strain evidence="9">Hungarian</strain>
    </source>
</reference>
<dbReference type="SUPFAM" id="SSF49265">
    <property type="entry name" value="Fibronectin type III"/>
    <property type="match status" value="2"/>
</dbReference>
<dbReference type="InterPro" id="IPR003961">
    <property type="entry name" value="FN3_dom"/>
</dbReference>
<dbReference type="Gene3D" id="2.10.25.10">
    <property type="entry name" value="Laminin"/>
    <property type="match status" value="1"/>
</dbReference>
<dbReference type="Gene3D" id="2.60.40.10">
    <property type="entry name" value="Immunoglobulins"/>
    <property type="match status" value="1"/>
</dbReference>
<evidence type="ECO:0000256" key="3">
    <source>
        <dbReference type="ARBA" id="ARBA00023180"/>
    </source>
</evidence>
<accession>A0A212CIF0</accession>
<dbReference type="Pfam" id="PF00041">
    <property type="entry name" value="fn3"/>
    <property type="match status" value="1"/>
</dbReference>
<dbReference type="SUPFAM" id="SSF57196">
    <property type="entry name" value="EGF/Laminin"/>
    <property type="match status" value="1"/>
</dbReference>
<feature type="domain" description="SEA" evidence="6">
    <location>
        <begin position="477"/>
        <end position="589"/>
    </location>
</feature>
<evidence type="ECO:0000256" key="1">
    <source>
        <dbReference type="ARBA" id="ARBA00022737"/>
    </source>
</evidence>
<comment type="caution">
    <text evidence="9">The sequence shown here is derived from an EMBL/GenBank/DDBJ whole genome shotgun (WGS) entry which is preliminary data.</text>
</comment>
<dbReference type="InterPro" id="IPR000082">
    <property type="entry name" value="SEA_dom"/>
</dbReference>
<comment type="caution">
    <text evidence="4">Lacks conserved residue(s) required for the propagation of feature annotation.</text>
</comment>
<dbReference type="InterPro" id="IPR001881">
    <property type="entry name" value="EGF-like_Ca-bd_dom"/>
</dbReference>
<dbReference type="GO" id="GO:0005509">
    <property type="term" value="F:calcium ion binding"/>
    <property type="evidence" value="ECO:0007669"/>
    <property type="project" value="InterPro"/>
</dbReference>
<dbReference type="PANTHER" id="PTHR46708:SF2">
    <property type="entry name" value="FIBRONECTIN TYPE-III DOMAIN-CONTAINING PROTEIN"/>
    <property type="match status" value="1"/>
</dbReference>
<dbReference type="PROSITE" id="PS50026">
    <property type="entry name" value="EGF_3"/>
    <property type="match status" value="1"/>
</dbReference>
<keyword evidence="2" id="KW-1015">Disulfide bond</keyword>
<organism evidence="9 10">
    <name type="scientific">Cervus elaphus hippelaphus</name>
    <name type="common">European red deer</name>
    <dbReference type="NCBI Taxonomy" id="46360"/>
    <lineage>
        <taxon>Eukaryota</taxon>
        <taxon>Metazoa</taxon>
        <taxon>Chordata</taxon>
        <taxon>Craniata</taxon>
        <taxon>Vertebrata</taxon>
        <taxon>Euteleostomi</taxon>
        <taxon>Mammalia</taxon>
        <taxon>Eutheria</taxon>
        <taxon>Laurasiatheria</taxon>
        <taxon>Artiodactyla</taxon>
        <taxon>Ruminantia</taxon>
        <taxon>Pecora</taxon>
        <taxon>Cervidae</taxon>
        <taxon>Cervinae</taxon>
        <taxon>Cervus</taxon>
    </lineage>
</organism>
<dbReference type="EMBL" id="MKHE01000019">
    <property type="protein sequence ID" value="OWK05700.1"/>
    <property type="molecule type" value="Genomic_DNA"/>
</dbReference>
<dbReference type="Gene3D" id="2.60.40.3210">
    <property type="entry name" value="Zona pellucida, ZP-N domain"/>
    <property type="match status" value="1"/>
</dbReference>
<feature type="compositionally biased region" description="Polar residues" evidence="5">
    <location>
        <begin position="302"/>
        <end position="327"/>
    </location>
</feature>
<feature type="compositionally biased region" description="Gly residues" evidence="5">
    <location>
        <begin position="783"/>
        <end position="792"/>
    </location>
</feature>
<dbReference type="OrthoDB" id="10040649at2759"/>
<feature type="non-terminal residue" evidence="9">
    <location>
        <position position="792"/>
    </location>
</feature>
<dbReference type="AlphaFoldDB" id="A0A212CIF0"/>
<feature type="region of interest" description="Disordered" evidence="5">
    <location>
        <begin position="625"/>
        <end position="668"/>
    </location>
</feature>
<feature type="region of interest" description="Disordered" evidence="5">
    <location>
        <begin position="747"/>
        <end position="792"/>
    </location>
</feature>
<gene>
    <name evidence="9" type="ORF">Celaphus_00012887</name>
</gene>
<dbReference type="CDD" id="cd00054">
    <property type="entry name" value="EGF_CA"/>
    <property type="match status" value="1"/>
</dbReference>
<dbReference type="InterPro" id="IPR018097">
    <property type="entry name" value="EGF_Ca-bd_CS"/>
</dbReference>
<evidence type="ECO:0000259" key="6">
    <source>
        <dbReference type="PROSITE" id="PS50024"/>
    </source>
</evidence>
<dbReference type="PROSITE" id="PS01187">
    <property type="entry name" value="EGF_CA"/>
    <property type="match status" value="1"/>
</dbReference>
<dbReference type="PROSITE" id="PS00010">
    <property type="entry name" value="ASX_HYDROXYL"/>
    <property type="match status" value="1"/>
</dbReference>
<feature type="domain" description="EGF-like" evidence="7">
    <location>
        <begin position="586"/>
        <end position="631"/>
    </location>
</feature>
<feature type="domain" description="Fibronectin type-III" evidence="8">
    <location>
        <begin position="394"/>
        <end position="480"/>
    </location>
</feature>
<evidence type="ECO:0000259" key="8">
    <source>
        <dbReference type="PROSITE" id="PS50853"/>
    </source>
</evidence>